<gene>
    <name evidence="2" type="ORF">AY555_04720</name>
</gene>
<dbReference type="STRING" id="1549855.AY555_04720"/>
<dbReference type="AlphaFoldDB" id="A0A143DD44"/>
<dbReference type="CDD" id="cd16831">
    <property type="entry name" value="HemS-like_C"/>
    <property type="match status" value="1"/>
</dbReference>
<evidence type="ECO:0000259" key="1">
    <source>
        <dbReference type="Pfam" id="PF05171"/>
    </source>
</evidence>
<dbReference type="CDD" id="cd16830">
    <property type="entry name" value="HemS-like_N"/>
    <property type="match status" value="1"/>
</dbReference>
<dbReference type="GeneID" id="53316454"/>
<dbReference type="Pfam" id="PF05171">
    <property type="entry name" value="HemS"/>
    <property type="match status" value="2"/>
</dbReference>
<proteinExistence type="predicted"/>
<dbReference type="Proteomes" id="UP000076066">
    <property type="component" value="Chromosome"/>
</dbReference>
<evidence type="ECO:0000313" key="3">
    <source>
        <dbReference type="Proteomes" id="UP000076066"/>
    </source>
</evidence>
<name>A0A143DD44_9PROT</name>
<dbReference type="InterPro" id="IPR053733">
    <property type="entry name" value="Heme_Transport_Util_sf"/>
</dbReference>
<dbReference type="OrthoDB" id="316630at2"/>
<dbReference type="KEGG" id="hjo:AY555_04720"/>
<dbReference type="SUPFAM" id="SSF144064">
    <property type="entry name" value="Heme iron utilization protein-like"/>
    <property type="match status" value="1"/>
</dbReference>
<dbReference type="EMBL" id="CP014525">
    <property type="protein sequence ID" value="AMW34596.1"/>
    <property type="molecule type" value="Genomic_DNA"/>
</dbReference>
<organism evidence="2 3">
    <name type="scientific">Haematospirillum jordaniae</name>
    <dbReference type="NCBI Taxonomy" id="1549855"/>
    <lineage>
        <taxon>Bacteria</taxon>
        <taxon>Pseudomonadati</taxon>
        <taxon>Pseudomonadota</taxon>
        <taxon>Alphaproteobacteria</taxon>
        <taxon>Rhodospirillales</taxon>
        <taxon>Novispirillaceae</taxon>
        <taxon>Haematospirillum</taxon>
    </lineage>
</organism>
<feature type="domain" description="Haemin-degrading HemS/ChuX" evidence="1">
    <location>
        <begin position="36"/>
        <end position="162"/>
    </location>
</feature>
<protein>
    <recommendedName>
        <fullName evidence="1">Haemin-degrading HemS/ChuX domain-containing protein</fullName>
    </recommendedName>
</protein>
<dbReference type="GO" id="GO:0006826">
    <property type="term" value="P:iron ion transport"/>
    <property type="evidence" value="ECO:0007669"/>
    <property type="project" value="InterPro"/>
</dbReference>
<accession>A0A143DD44</accession>
<feature type="domain" description="Haemin-degrading HemS/ChuX" evidence="1">
    <location>
        <begin position="213"/>
        <end position="345"/>
    </location>
</feature>
<dbReference type="RefSeq" id="WP_066134083.1">
    <property type="nucleotide sequence ID" value="NZ_CP014525.1"/>
</dbReference>
<evidence type="ECO:0000313" key="2">
    <source>
        <dbReference type="EMBL" id="AMW34596.1"/>
    </source>
</evidence>
<keyword evidence="3" id="KW-1185">Reference proteome</keyword>
<dbReference type="InterPro" id="IPR007845">
    <property type="entry name" value="HemS/ChuX_dom"/>
</dbReference>
<sequence length="355" mass="39078">MTSQSPATTDLQHAWASLASGTARRYARDLAADLGTTEAQLVAAGCGHDVVRLDADWAELIQALPALGSVKVITRNDAVVHEKTGTFGNINISGGSGVVYNGGIDLRLFLGRWHHGFAVKTENKHGIRHSLQFFDLDGTAVHKVFLTADGDVDAWARLTEQYRSDNQSTGLDVVPARTPVERPDDQIDVEGLRAHWSALRDVHHFHDMLREFGVDRLQAMRLVGPDLALETSTDALRRTLDMAVSQKAPLMVFVGSAGCIQIHTGTIQRVMEKDGWLNIMDPDFNLHVRSEEIAGTWVVRKPSMNGIITTLELYDTQGRNVAILCGERHGQEPEREDWRAIVKSLPGHDHHAAVA</sequence>
<dbReference type="Gene3D" id="3.40.1570.10">
    <property type="entry name" value="HemS/ChuS/ChuX like domains"/>
    <property type="match status" value="2"/>
</dbReference>
<reference evidence="2 3" key="1">
    <citation type="submission" date="2016-02" db="EMBL/GenBank/DDBJ databases">
        <title>Complete Genome of H5569, the type strain of the newly described species Haematospirillium jordaniae.</title>
        <authorList>
            <person name="Nicholson A.C."/>
            <person name="Humrighouse B.W."/>
            <person name="Loparov V."/>
            <person name="McQuiston J.R."/>
        </authorList>
    </citation>
    <scope>NUCLEOTIDE SEQUENCE [LARGE SCALE GENOMIC DNA]</scope>
    <source>
        <strain evidence="2 3">H5569</strain>
    </source>
</reference>